<reference evidence="1" key="1">
    <citation type="submission" date="2023-04" db="EMBL/GenBank/DDBJ databases">
        <title>Chromosome-level genome of Chaenocephalus aceratus.</title>
        <authorList>
            <person name="Park H."/>
        </authorList>
    </citation>
    <scope>NUCLEOTIDE SEQUENCE</scope>
    <source>
        <strain evidence="1">DE</strain>
        <tissue evidence="1">Muscle</tissue>
    </source>
</reference>
<name>A0AAD9CPT5_DISEL</name>
<dbReference type="GO" id="GO:0016874">
    <property type="term" value="F:ligase activity"/>
    <property type="evidence" value="ECO:0007669"/>
    <property type="project" value="UniProtKB-KW"/>
</dbReference>
<dbReference type="EMBL" id="JASDAP010000001">
    <property type="protein sequence ID" value="KAK1906475.1"/>
    <property type="molecule type" value="Genomic_DNA"/>
</dbReference>
<dbReference type="AlphaFoldDB" id="A0AAD9CPT5"/>
<keyword evidence="1" id="KW-0436">Ligase</keyword>
<protein>
    <submittedName>
        <fullName evidence="1">Proline--tRNA ligase</fullName>
    </submittedName>
</protein>
<evidence type="ECO:0000313" key="2">
    <source>
        <dbReference type="Proteomes" id="UP001228049"/>
    </source>
</evidence>
<proteinExistence type="predicted"/>
<evidence type="ECO:0000313" key="1">
    <source>
        <dbReference type="EMBL" id="KAK1906475.1"/>
    </source>
</evidence>
<dbReference type="Proteomes" id="UP001228049">
    <property type="component" value="Unassembled WGS sequence"/>
</dbReference>
<organism evidence="1 2">
    <name type="scientific">Dissostichus eleginoides</name>
    <name type="common">Patagonian toothfish</name>
    <name type="synonym">Dissostichus amissus</name>
    <dbReference type="NCBI Taxonomy" id="100907"/>
    <lineage>
        <taxon>Eukaryota</taxon>
        <taxon>Metazoa</taxon>
        <taxon>Chordata</taxon>
        <taxon>Craniata</taxon>
        <taxon>Vertebrata</taxon>
        <taxon>Euteleostomi</taxon>
        <taxon>Actinopterygii</taxon>
        <taxon>Neopterygii</taxon>
        <taxon>Teleostei</taxon>
        <taxon>Neoteleostei</taxon>
        <taxon>Acanthomorphata</taxon>
        <taxon>Eupercaria</taxon>
        <taxon>Perciformes</taxon>
        <taxon>Notothenioidei</taxon>
        <taxon>Nototheniidae</taxon>
        <taxon>Dissostichus</taxon>
    </lineage>
</organism>
<keyword evidence="2" id="KW-1185">Reference proteome</keyword>
<feature type="non-terminal residue" evidence="1">
    <location>
        <position position="56"/>
    </location>
</feature>
<comment type="caution">
    <text evidence="1">The sequence shown here is derived from an EMBL/GenBank/DDBJ whole genome shotgun (WGS) entry which is preliminary data.</text>
</comment>
<sequence>YRGPELQTACANEYAISPLTEQCVTAAEVHGAKSTTVICDDKRPGLVFILQRSREA</sequence>
<gene>
    <name evidence="1" type="ORF">KUDE01_008872</name>
</gene>
<feature type="non-terminal residue" evidence="1">
    <location>
        <position position="1"/>
    </location>
</feature>
<accession>A0AAD9CPT5</accession>